<name>A0A1Y2HW68_9FUNG</name>
<comment type="caution">
    <text evidence="1">The sequence shown here is derived from an EMBL/GenBank/DDBJ whole genome shotgun (WGS) entry which is preliminary data.</text>
</comment>
<dbReference type="AlphaFoldDB" id="A0A1Y2HW68"/>
<evidence type="ECO:0000313" key="1">
    <source>
        <dbReference type="EMBL" id="ORZ38840.1"/>
    </source>
</evidence>
<dbReference type="Proteomes" id="UP000193411">
    <property type="component" value="Unassembled WGS sequence"/>
</dbReference>
<protein>
    <submittedName>
        <fullName evidence="1">Uncharacterized protein</fullName>
    </submittedName>
</protein>
<accession>A0A1Y2HW68</accession>
<dbReference type="EMBL" id="MCFL01000007">
    <property type="protein sequence ID" value="ORZ38840.1"/>
    <property type="molecule type" value="Genomic_DNA"/>
</dbReference>
<keyword evidence="2" id="KW-1185">Reference proteome</keyword>
<proteinExistence type="predicted"/>
<organism evidence="1 2">
    <name type="scientific">Catenaria anguillulae PL171</name>
    <dbReference type="NCBI Taxonomy" id="765915"/>
    <lineage>
        <taxon>Eukaryota</taxon>
        <taxon>Fungi</taxon>
        <taxon>Fungi incertae sedis</taxon>
        <taxon>Blastocladiomycota</taxon>
        <taxon>Blastocladiomycetes</taxon>
        <taxon>Blastocladiales</taxon>
        <taxon>Catenariaceae</taxon>
        <taxon>Catenaria</taxon>
    </lineage>
</organism>
<reference evidence="1 2" key="1">
    <citation type="submission" date="2016-07" db="EMBL/GenBank/DDBJ databases">
        <title>Pervasive Adenine N6-methylation of Active Genes in Fungi.</title>
        <authorList>
            <consortium name="DOE Joint Genome Institute"/>
            <person name="Mondo S.J."/>
            <person name="Dannebaum R.O."/>
            <person name="Kuo R.C."/>
            <person name="Labutti K."/>
            <person name="Haridas S."/>
            <person name="Kuo A."/>
            <person name="Salamov A."/>
            <person name="Ahrendt S.R."/>
            <person name="Lipzen A."/>
            <person name="Sullivan W."/>
            <person name="Andreopoulos W.B."/>
            <person name="Clum A."/>
            <person name="Lindquist E."/>
            <person name="Daum C."/>
            <person name="Ramamoorthy G.K."/>
            <person name="Gryganskyi A."/>
            <person name="Culley D."/>
            <person name="Magnuson J.K."/>
            <person name="James T.Y."/>
            <person name="O'Malley M.A."/>
            <person name="Stajich J.E."/>
            <person name="Spatafora J.W."/>
            <person name="Visel A."/>
            <person name="Grigoriev I.V."/>
        </authorList>
    </citation>
    <scope>NUCLEOTIDE SEQUENCE [LARGE SCALE GENOMIC DNA]</scope>
    <source>
        <strain evidence="1 2">PL171</strain>
    </source>
</reference>
<gene>
    <name evidence="1" type="ORF">BCR44DRAFT_1427890</name>
</gene>
<evidence type="ECO:0000313" key="2">
    <source>
        <dbReference type="Proteomes" id="UP000193411"/>
    </source>
</evidence>
<sequence length="94" mass="9620">MGACSASVWQGGCPATVGVCVERIGAVIWGGGCGMGSVDCCTGGTWLIDREWCAGVVCRSGSESEQAVEVHFASKCGFGPDCQAGYHFVVLVIV</sequence>